<feature type="domain" description="CSN8/PSMD8/EIF3K" evidence="1">
    <location>
        <begin position="62"/>
        <end position="188"/>
    </location>
</feature>
<dbReference type="GO" id="GO:0043022">
    <property type="term" value="F:ribosome binding"/>
    <property type="evidence" value="ECO:0007669"/>
    <property type="project" value="InterPro"/>
</dbReference>
<dbReference type="Pfam" id="PF10075">
    <property type="entry name" value="CSN8_PSD8_EIF3K"/>
    <property type="match status" value="1"/>
</dbReference>
<dbReference type="SUPFAM" id="SSF48371">
    <property type="entry name" value="ARM repeat"/>
    <property type="match status" value="1"/>
</dbReference>
<dbReference type="InterPro" id="IPR016020">
    <property type="entry name" value="Transl_init_fac_sub12_N_euk"/>
</dbReference>
<evidence type="ECO:0000313" key="2">
    <source>
        <dbReference type="EMBL" id="CAJ1918197.1"/>
    </source>
</evidence>
<dbReference type="AlphaFoldDB" id="A0AAD2CH34"/>
<dbReference type="InterPro" id="IPR016024">
    <property type="entry name" value="ARM-type_fold"/>
</dbReference>
<evidence type="ECO:0000259" key="1">
    <source>
        <dbReference type="Pfam" id="PF10075"/>
    </source>
</evidence>
<accession>A0AAD2CH34</accession>
<dbReference type="Gene3D" id="1.10.10.10">
    <property type="entry name" value="Winged helix-like DNA-binding domain superfamily/Winged helix DNA-binding domain"/>
    <property type="match status" value="1"/>
</dbReference>
<proteinExistence type="predicted"/>
<dbReference type="EMBL" id="CAKOGP040000001">
    <property type="protein sequence ID" value="CAJ1918197.1"/>
    <property type="molecule type" value="Genomic_DNA"/>
</dbReference>
<dbReference type="PANTHER" id="PTHR13022">
    <property type="entry name" value="EUKARYOTIC TRANSLATION INITIATION FACTOR 3 SUBUNIT 11"/>
    <property type="match status" value="1"/>
</dbReference>
<dbReference type="GO" id="GO:0003743">
    <property type="term" value="F:translation initiation factor activity"/>
    <property type="evidence" value="ECO:0007669"/>
    <property type="project" value="InterPro"/>
</dbReference>
<gene>
    <name evidence="2" type="ORF">CYCCA115_LOCUS807</name>
</gene>
<dbReference type="SUPFAM" id="SSF46785">
    <property type="entry name" value="Winged helix' DNA-binding domain"/>
    <property type="match status" value="1"/>
</dbReference>
<dbReference type="InterPro" id="IPR033464">
    <property type="entry name" value="CSN8_PSD8_EIF3K"/>
</dbReference>
<dbReference type="GO" id="GO:0005852">
    <property type="term" value="C:eukaryotic translation initiation factor 3 complex"/>
    <property type="evidence" value="ECO:0007669"/>
    <property type="project" value="InterPro"/>
</dbReference>
<sequence>MPTQQEIEKLLQKSPYSASNQATLEAYVDAQAQGQAPYYQDANRSLLRIYQFSSQSADPSKIALILMLALLEYPSTDILAFSYLVPARTQKVEPCASVLKCAKLLESCKFTEFWPAVAAIEGDNLLKNLVTNSTQKMQSAILEVLSLTYKSASVAKVSEALNVSSANAITKLSHPNVESVQGDKIIFVASSENTKRNRVFQEGVDFGAIASMMAKVTAE</sequence>
<evidence type="ECO:0000313" key="3">
    <source>
        <dbReference type="Proteomes" id="UP001295423"/>
    </source>
</evidence>
<name>A0AAD2CH34_9STRA</name>
<dbReference type="PANTHER" id="PTHR13022:SF0">
    <property type="entry name" value="EUKARYOTIC TRANSLATION INITIATION FACTOR 3 SUBUNIT K"/>
    <property type="match status" value="1"/>
</dbReference>
<dbReference type="InterPro" id="IPR036388">
    <property type="entry name" value="WH-like_DNA-bd_sf"/>
</dbReference>
<dbReference type="Proteomes" id="UP001295423">
    <property type="component" value="Unassembled WGS sequence"/>
</dbReference>
<organism evidence="2 3">
    <name type="scientific">Cylindrotheca closterium</name>
    <dbReference type="NCBI Taxonomy" id="2856"/>
    <lineage>
        <taxon>Eukaryota</taxon>
        <taxon>Sar</taxon>
        <taxon>Stramenopiles</taxon>
        <taxon>Ochrophyta</taxon>
        <taxon>Bacillariophyta</taxon>
        <taxon>Bacillariophyceae</taxon>
        <taxon>Bacillariophycidae</taxon>
        <taxon>Bacillariales</taxon>
        <taxon>Bacillariaceae</taxon>
        <taxon>Cylindrotheca</taxon>
    </lineage>
</organism>
<dbReference type="InterPro" id="IPR036390">
    <property type="entry name" value="WH_DNA-bd_sf"/>
</dbReference>
<dbReference type="Gene3D" id="1.25.40.250">
    <property type="entry name" value="ARM repeat, domain 1"/>
    <property type="match status" value="1"/>
</dbReference>
<reference evidence="2" key="1">
    <citation type="submission" date="2023-08" db="EMBL/GenBank/DDBJ databases">
        <authorList>
            <person name="Audoor S."/>
            <person name="Bilcke G."/>
        </authorList>
    </citation>
    <scope>NUCLEOTIDE SEQUENCE</scope>
</reference>
<keyword evidence="3" id="KW-1185">Reference proteome</keyword>
<dbReference type="GO" id="GO:0006446">
    <property type="term" value="P:regulation of translational initiation"/>
    <property type="evidence" value="ECO:0007669"/>
    <property type="project" value="InterPro"/>
</dbReference>
<protein>
    <recommendedName>
        <fullName evidence="1">CSN8/PSMD8/EIF3K domain-containing protein</fullName>
    </recommendedName>
</protein>
<comment type="caution">
    <text evidence="2">The sequence shown here is derived from an EMBL/GenBank/DDBJ whole genome shotgun (WGS) entry which is preliminary data.</text>
</comment>
<dbReference type="InterPro" id="IPR009374">
    <property type="entry name" value="eIF3k"/>
</dbReference>